<feature type="transmembrane region" description="Helical" evidence="5">
    <location>
        <begin position="51"/>
        <end position="74"/>
    </location>
</feature>
<feature type="transmembrane region" description="Helical" evidence="5">
    <location>
        <begin position="455"/>
        <end position="484"/>
    </location>
</feature>
<proteinExistence type="predicted"/>
<keyword evidence="4 5" id="KW-0472">Membrane</keyword>
<evidence type="ECO:0000256" key="2">
    <source>
        <dbReference type="ARBA" id="ARBA00022692"/>
    </source>
</evidence>
<dbReference type="PANTHER" id="PTHR11785">
    <property type="entry name" value="AMINO ACID TRANSPORTER"/>
    <property type="match status" value="1"/>
</dbReference>
<feature type="transmembrane region" description="Helical" evidence="5">
    <location>
        <begin position="147"/>
        <end position="168"/>
    </location>
</feature>
<dbReference type="PATRIC" id="fig|1188235.3.peg.631"/>
<dbReference type="GO" id="GO:0015179">
    <property type="term" value="F:L-amino acid transmembrane transporter activity"/>
    <property type="evidence" value="ECO:0007669"/>
    <property type="project" value="TreeGrafter"/>
</dbReference>
<dbReference type="STRING" id="1188235.MBVG_6250"/>
<dbReference type="AlphaFoldDB" id="N9VBZ9"/>
<feature type="transmembrane region" description="Helical" evidence="5">
    <location>
        <begin position="367"/>
        <end position="389"/>
    </location>
</feature>
<evidence type="ECO:0000313" key="7">
    <source>
        <dbReference type="Proteomes" id="UP000013220"/>
    </source>
</evidence>
<organism evidence="6 7">
    <name type="scientific">Mycoplasmopsis bovigenitalium 51080</name>
    <dbReference type="NCBI Taxonomy" id="1188235"/>
    <lineage>
        <taxon>Bacteria</taxon>
        <taxon>Bacillati</taxon>
        <taxon>Mycoplasmatota</taxon>
        <taxon>Mycoplasmoidales</taxon>
        <taxon>Metamycoplasmataceae</taxon>
        <taxon>Mycoplasmopsis</taxon>
    </lineage>
</organism>
<dbReference type="EMBL" id="AORH01000034">
    <property type="protein sequence ID" value="ENY68956.1"/>
    <property type="molecule type" value="Genomic_DNA"/>
</dbReference>
<keyword evidence="7" id="KW-1185">Reference proteome</keyword>
<name>N9VBZ9_9BACT</name>
<evidence type="ECO:0000256" key="4">
    <source>
        <dbReference type="ARBA" id="ARBA00023136"/>
    </source>
</evidence>
<dbReference type="eggNOG" id="COG0531">
    <property type="taxonomic scope" value="Bacteria"/>
</dbReference>
<dbReference type="Gene3D" id="1.20.1740.10">
    <property type="entry name" value="Amino acid/polyamine transporter I"/>
    <property type="match status" value="1"/>
</dbReference>
<feature type="transmembrane region" description="Helical" evidence="5">
    <location>
        <begin position="409"/>
        <end position="434"/>
    </location>
</feature>
<dbReference type="InterPro" id="IPR002293">
    <property type="entry name" value="AA/rel_permease1"/>
</dbReference>
<keyword evidence="3 5" id="KW-1133">Transmembrane helix</keyword>
<comment type="caution">
    <text evidence="6">The sequence shown here is derived from an EMBL/GenBank/DDBJ whole genome shotgun (WGS) entry which is preliminary data.</text>
</comment>
<feature type="transmembrane region" description="Helical" evidence="5">
    <location>
        <begin position="311"/>
        <end position="334"/>
    </location>
</feature>
<evidence type="ECO:0000256" key="3">
    <source>
        <dbReference type="ARBA" id="ARBA00022989"/>
    </source>
</evidence>
<dbReference type="PIRSF" id="PIRSF006060">
    <property type="entry name" value="AA_transporter"/>
    <property type="match status" value="1"/>
</dbReference>
<feature type="transmembrane region" description="Helical" evidence="5">
    <location>
        <begin position="177"/>
        <end position="199"/>
    </location>
</feature>
<evidence type="ECO:0000313" key="6">
    <source>
        <dbReference type="EMBL" id="ENY68956.1"/>
    </source>
</evidence>
<dbReference type="GO" id="GO:0016020">
    <property type="term" value="C:membrane"/>
    <property type="evidence" value="ECO:0007669"/>
    <property type="project" value="UniProtKB-SubCell"/>
</dbReference>
<dbReference type="InterPro" id="IPR050598">
    <property type="entry name" value="AminoAcid_Transporter"/>
</dbReference>
<feature type="transmembrane region" description="Helical" evidence="5">
    <location>
        <begin position="269"/>
        <end position="291"/>
    </location>
</feature>
<dbReference type="OrthoDB" id="396925at2"/>
<keyword evidence="2 5" id="KW-0812">Transmembrane</keyword>
<protein>
    <recommendedName>
        <fullName evidence="8">Amino acid permease</fullName>
    </recommendedName>
</protein>
<dbReference type="Proteomes" id="UP000013220">
    <property type="component" value="Unassembled WGS sequence"/>
</dbReference>
<gene>
    <name evidence="6" type="ORF">MBVG_6250</name>
</gene>
<feature type="transmembrane region" description="Helical" evidence="5">
    <location>
        <begin position="504"/>
        <end position="530"/>
    </location>
</feature>
<comment type="subcellular location">
    <subcellularLocation>
        <location evidence="1">Membrane</location>
        <topology evidence="1">Multi-pass membrane protein</topology>
    </subcellularLocation>
</comment>
<sequence>MTEQNSQSNFKNAPKHKKMGFFSAMLIVMGSSIGAGIFFKSEEVLNNSRGNLVLAIICWIIASFSVISMAMAIIEVAGVKNDNLSLIGWNRIFNSRWVHQASKNFMVYLTLPLTFFYMPVYTIMVLQDGLGALANKEALTFGTNNDWLIWLAITTFIGLYFLTIPTLISKIGNIHNIIVLCIKFLPLVFIIIIGIVLAVTGKGGTDSVKILEFEKNYNIKTGSSIIHYGGFGGFIGIFLSIGAIFFAYDGFYIAAGMQSEMKNPKKTSLALSLGLIIITIIYLLIAISMSINGGSFSQMRQFIENIMGNKTGRIIFGLINIAIAIGVIGVINGFSMWMPRYIESLLAEGELPFWRLTIKKLNPNRPVIGVIYSLIIGLSANIIFTIIGAKLYLPTNDIYLKYGTDMASIYSFTDLIANWITVFTFVFIALAIIGALRNRKTKKVPISNPKKSFKFFAYCTIIFVSLAMLAQILVPILDFALIFVFDIKQYAIEKNVSYEQAQNFFISLAISRSMLVAVLIIFHFLVFLPIPIFDKYNKRKYGSLEAFEQYKANFIKTNLRKNDA</sequence>
<accession>N9VBZ9</accession>
<evidence type="ECO:0000256" key="1">
    <source>
        <dbReference type="ARBA" id="ARBA00004141"/>
    </source>
</evidence>
<reference evidence="6 7" key="1">
    <citation type="journal article" date="2013" name="Genome Announc.">
        <title>Draft Genome Sequences of Mycoplasma alkalescens, Mycoplasma arginini, and Mycoplasma bovigenitalium, Three Species with Equivocal Pathogenic Status for Cattle.</title>
        <authorList>
            <person name="Manso-Silvan L."/>
            <person name="Tardy F."/>
            <person name="Baranowski E."/>
            <person name="Barre A."/>
            <person name="Blanchard A."/>
            <person name="Breton M."/>
            <person name="Couture C."/>
            <person name="Citti C."/>
            <person name="Dordet-Frisoni E."/>
            <person name="Dupuy V."/>
            <person name="Gaurivaud P."/>
            <person name="Jacob D."/>
            <person name="Lemaitre C."/>
            <person name="Nikolski M."/>
            <person name="Nouvel L.X."/>
            <person name="Poumarat F."/>
            <person name="Thebault P."/>
            <person name="Theil S."/>
            <person name="Thiaucourt F."/>
            <person name="Sirand-Pugnet P."/>
        </authorList>
    </citation>
    <scope>NUCLEOTIDE SEQUENCE [LARGE SCALE GENOMIC DNA]</scope>
    <source>
        <strain evidence="6 7">51080</strain>
    </source>
</reference>
<feature type="transmembrane region" description="Helical" evidence="5">
    <location>
        <begin position="105"/>
        <end position="127"/>
    </location>
</feature>
<dbReference type="RefSeq" id="WP_004421530.1">
    <property type="nucleotide sequence ID" value="NZ_AORH01000034.1"/>
</dbReference>
<feature type="transmembrane region" description="Helical" evidence="5">
    <location>
        <begin position="225"/>
        <end position="248"/>
    </location>
</feature>
<evidence type="ECO:0008006" key="8">
    <source>
        <dbReference type="Google" id="ProtNLM"/>
    </source>
</evidence>
<dbReference type="Pfam" id="PF13520">
    <property type="entry name" value="AA_permease_2"/>
    <property type="match status" value="1"/>
</dbReference>
<feature type="transmembrane region" description="Helical" evidence="5">
    <location>
        <begin position="21"/>
        <end position="39"/>
    </location>
</feature>
<dbReference type="PANTHER" id="PTHR11785:SF512">
    <property type="entry name" value="SOBREMESA, ISOFORM B"/>
    <property type="match status" value="1"/>
</dbReference>
<evidence type="ECO:0000256" key="5">
    <source>
        <dbReference type="SAM" id="Phobius"/>
    </source>
</evidence>